<accession>A0A2X0QE43</accession>
<organism evidence="2 3">
    <name type="scientific">Brochothrix thermosphacta</name>
    <name type="common">Microbacterium thermosphactum</name>
    <dbReference type="NCBI Taxonomy" id="2756"/>
    <lineage>
        <taxon>Bacteria</taxon>
        <taxon>Bacillati</taxon>
        <taxon>Bacillota</taxon>
        <taxon>Bacilli</taxon>
        <taxon>Bacillales</taxon>
        <taxon>Listeriaceae</taxon>
        <taxon>Brochothrix</taxon>
    </lineage>
</organism>
<evidence type="ECO:0000313" key="2">
    <source>
        <dbReference type="EMBL" id="SPP26899.1"/>
    </source>
</evidence>
<dbReference type="Proteomes" id="UP000270190">
    <property type="component" value="Unassembled WGS sequence"/>
</dbReference>
<dbReference type="InterPro" id="IPR050266">
    <property type="entry name" value="AB_hydrolase_sf"/>
</dbReference>
<dbReference type="PANTHER" id="PTHR43798">
    <property type="entry name" value="MONOACYLGLYCEROL LIPASE"/>
    <property type="match status" value="1"/>
</dbReference>
<dbReference type="SUPFAM" id="SSF53474">
    <property type="entry name" value="alpha/beta-Hydrolases"/>
    <property type="match status" value="1"/>
</dbReference>
<feature type="domain" description="AB hydrolase-1" evidence="1">
    <location>
        <begin position="22"/>
        <end position="246"/>
    </location>
</feature>
<dbReference type="PRINTS" id="PR00111">
    <property type="entry name" value="ABHYDROLASE"/>
</dbReference>
<dbReference type="AlphaFoldDB" id="A0A2X0QE43"/>
<protein>
    <recommendedName>
        <fullName evidence="1">AB hydrolase-1 domain-containing protein</fullName>
    </recommendedName>
</protein>
<dbReference type="InterPro" id="IPR029058">
    <property type="entry name" value="AB_hydrolase_fold"/>
</dbReference>
<dbReference type="Pfam" id="PF00561">
    <property type="entry name" value="Abhydrolase_1"/>
    <property type="match status" value="1"/>
</dbReference>
<gene>
    <name evidence="2" type="ORF">BTBSAS_120035</name>
</gene>
<reference evidence="3" key="1">
    <citation type="submission" date="2018-04" db="EMBL/GenBank/DDBJ databases">
        <authorList>
            <person name="Illikoud N."/>
        </authorList>
    </citation>
    <scope>NUCLEOTIDE SEQUENCE [LARGE SCALE GENOMIC DNA]</scope>
</reference>
<name>A0A2X0QE43_BROTH</name>
<dbReference type="EMBL" id="OUNC01000004">
    <property type="protein sequence ID" value="SPP26899.1"/>
    <property type="molecule type" value="Genomic_DNA"/>
</dbReference>
<proteinExistence type="predicted"/>
<dbReference type="Gene3D" id="3.40.50.1820">
    <property type="entry name" value="alpha/beta hydrolase"/>
    <property type="match status" value="1"/>
</dbReference>
<dbReference type="InterPro" id="IPR000073">
    <property type="entry name" value="AB_hydrolase_1"/>
</dbReference>
<evidence type="ECO:0000313" key="3">
    <source>
        <dbReference type="Proteomes" id="UP000270190"/>
    </source>
</evidence>
<dbReference type="RefSeq" id="WP_081312185.1">
    <property type="nucleotide sequence ID" value="NZ_CBCPKC010000001.1"/>
</dbReference>
<evidence type="ECO:0000259" key="1">
    <source>
        <dbReference type="Pfam" id="PF00561"/>
    </source>
</evidence>
<sequence>MKETISSKQAKIVVEKKGSKEVILLLHAGILDKRMWGNEVNLLSKDYCVIAVDLPGFGESEILGNRINYVEIIETVLEHYELTEVKIIAASFGGKIAIDFCLIHPEKVKKMILISPAVSGWEDSKELIDYEEQESLTTDVKDLVTMNYEFWITRGRDATNVNAEVEKLIVEMLQHNFSLDDNQAEEINIIDNSLKKLGNIEQSLLIINGEKDVSDFLAIGSCIHNKVRLSQREVIPNTAHLPNLENSNLVCRYITAFLKKSD</sequence>